<dbReference type="InterPro" id="IPR001841">
    <property type="entry name" value="Znf_RING"/>
</dbReference>
<dbReference type="InterPro" id="IPR013083">
    <property type="entry name" value="Znf_RING/FYVE/PHD"/>
</dbReference>
<keyword evidence="3" id="KW-0862">Zinc</keyword>
<proteinExistence type="predicted"/>
<evidence type="ECO:0000313" key="8">
    <source>
        <dbReference type="RefSeq" id="XP_036358611.1"/>
    </source>
</evidence>
<dbReference type="PROSITE" id="PS50089">
    <property type="entry name" value="ZF_RING_2"/>
    <property type="match status" value="1"/>
</dbReference>
<dbReference type="KEGG" id="osn:118763331"/>
<evidence type="ECO:0000256" key="5">
    <source>
        <dbReference type="SAM" id="MobiDB-lite"/>
    </source>
</evidence>
<feature type="domain" description="RING-type" evidence="6">
    <location>
        <begin position="14"/>
        <end position="58"/>
    </location>
</feature>
<keyword evidence="2 4" id="KW-0863">Zinc-finger</keyword>
<reference evidence="8" key="1">
    <citation type="submission" date="2025-08" db="UniProtKB">
        <authorList>
            <consortium name="RefSeq"/>
        </authorList>
    </citation>
    <scope>IDENTIFICATION</scope>
</reference>
<dbReference type="Pfam" id="PF00097">
    <property type="entry name" value="zf-C3HC4"/>
    <property type="match status" value="1"/>
</dbReference>
<dbReference type="InterPro" id="IPR017907">
    <property type="entry name" value="Znf_RING_CS"/>
</dbReference>
<dbReference type="PROSITE" id="PS00518">
    <property type="entry name" value="ZF_RING_1"/>
    <property type="match status" value="1"/>
</dbReference>
<gene>
    <name evidence="8" type="primary">LOC118763331</name>
</gene>
<protein>
    <submittedName>
        <fullName evidence="8">Uncharacterized protein LOC118763331</fullName>
    </submittedName>
</protein>
<evidence type="ECO:0000256" key="1">
    <source>
        <dbReference type="ARBA" id="ARBA00022723"/>
    </source>
</evidence>
<evidence type="ECO:0000256" key="2">
    <source>
        <dbReference type="ARBA" id="ARBA00022771"/>
    </source>
</evidence>
<keyword evidence="7" id="KW-1185">Reference proteome</keyword>
<dbReference type="Gene3D" id="3.30.40.10">
    <property type="entry name" value="Zinc/RING finger domain, C3HC4 (zinc finger)"/>
    <property type="match status" value="1"/>
</dbReference>
<dbReference type="InterPro" id="IPR011042">
    <property type="entry name" value="6-blade_b-propeller_TolB-like"/>
</dbReference>
<dbReference type="SMART" id="SM00184">
    <property type="entry name" value="RING"/>
    <property type="match status" value="1"/>
</dbReference>
<dbReference type="Proteomes" id="UP000515154">
    <property type="component" value="Linkage group LG5"/>
</dbReference>
<dbReference type="RefSeq" id="XP_036358611.1">
    <property type="nucleotide sequence ID" value="XM_036502718.1"/>
</dbReference>
<feature type="region of interest" description="Disordered" evidence="5">
    <location>
        <begin position="212"/>
        <end position="233"/>
    </location>
</feature>
<name>A0A7E6ESG9_9MOLL</name>
<dbReference type="SUPFAM" id="SSF101898">
    <property type="entry name" value="NHL repeat"/>
    <property type="match status" value="1"/>
</dbReference>
<dbReference type="GO" id="GO:0008270">
    <property type="term" value="F:zinc ion binding"/>
    <property type="evidence" value="ECO:0007669"/>
    <property type="project" value="UniProtKB-KW"/>
</dbReference>
<dbReference type="InterPro" id="IPR050952">
    <property type="entry name" value="TRIM-NHL_E3_ligases"/>
</dbReference>
<dbReference type="Gene3D" id="2.120.10.30">
    <property type="entry name" value="TolB, C-terminal domain"/>
    <property type="match status" value="1"/>
</dbReference>
<evidence type="ECO:0000256" key="3">
    <source>
        <dbReference type="ARBA" id="ARBA00022833"/>
    </source>
</evidence>
<evidence type="ECO:0000256" key="4">
    <source>
        <dbReference type="PROSITE-ProRule" id="PRU00175"/>
    </source>
</evidence>
<keyword evidence="1" id="KW-0479">Metal-binding</keyword>
<dbReference type="SUPFAM" id="SSF57850">
    <property type="entry name" value="RING/U-box"/>
    <property type="match status" value="1"/>
</dbReference>
<dbReference type="AlphaFoldDB" id="A0A7E6ESG9"/>
<dbReference type="InterPro" id="IPR018957">
    <property type="entry name" value="Znf_C3HC4_RING-type"/>
</dbReference>
<evidence type="ECO:0000313" key="7">
    <source>
        <dbReference type="Proteomes" id="UP000515154"/>
    </source>
</evidence>
<dbReference type="PANTHER" id="PTHR24104">
    <property type="entry name" value="E3 UBIQUITIN-PROTEIN LIGASE NHLRC1-RELATED"/>
    <property type="match status" value="1"/>
</dbReference>
<evidence type="ECO:0000259" key="6">
    <source>
        <dbReference type="PROSITE" id="PS50089"/>
    </source>
</evidence>
<sequence length="516" mass="57977">MESRMLFQRNIFECYLCGVIVTKPKALPCLHSFCVECLSIYISANAIDTTKTFPCPQCLRNIKPKDTSKPIQEWAALFPDNIFLLNLLNNSKIRSLLNITNESNITKKKKPFSKIAYFNCPSLRKSGKISDFYTKQSVNSQYITKSVTYSTKSAKTIVESIPCNKKHFQFESKRNTDISYTRIFRSNRKPMLDARVSETHFKNYFVNKPNPVEKGTNVKQDTKRKSNVSNDCQSKSNMNKNCKEVHAELFDGFKCTIPGIEITSEPSNILVTADSCILVADPKNKNIKKFSQEGLLLDLYKLNSAPSDITLISTTQIAISFFLSFELCFLTLSKPFKVTGRLSVPKQYQKLSRGIGWTLVGLSMKPGGLATLDVFSFTGEIINSLIVHVKGECAYLTTSPHGDMLISSCKDKILSCYDVKGALKFLYFNTDQAAVIDPKGICIDPDGFIYLADGKVSKIHRLNPDGTYDCEFLSAFDGIDRPAVMCMDKTGYKLIAAQSDGEIKMFILHPHMKLNK</sequence>
<accession>A0A7E6ESG9</accession>
<organism evidence="7 8">
    <name type="scientific">Octopus sinensis</name>
    <name type="common">East Asian common octopus</name>
    <dbReference type="NCBI Taxonomy" id="2607531"/>
    <lineage>
        <taxon>Eukaryota</taxon>
        <taxon>Metazoa</taxon>
        <taxon>Spiralia</taxon>
        <taxon>Lophotrochozoa</taxon>
        <taxon>Mollusca</taxon>
        <taxon>Cephalopoda</taxon>
        <taxon>Coleoidea</taxon>
        <taxon>Octopodiformes</taxon>
        <taxon>Octopoda</taxon>
        <taxon>Incirrata</taxon>
        <taxon>Octopodidae</taxon>
        <taxon>Octopus</taxon>
    </lineage>
</organism>